<protein>
    <submittedName>
        <fullName evidence="2">Uncharacterized protein</fullName>
    </submittedName>
</protein>
<sequence length="236" mass="26861">MVWSDENDDEHNQSFLPIGLLPNHHRLMAPVIYTTSINTYGRNFYTSRTTGCIERQSFSSSSSSPLPTQIQQSFTLDTSIIDRNWLEQQHIHDTNTHCILPSACHDHSNTKQLSNHEVKQLIKHVSQALSTTNTSSTTSTSPPSSSSSNLMKTIIERLRAKSSNELLRSLSLLDNTLLQQSESSNTTTTNIPLQNRPYPSESIRLPFDKEAHLHRLINAQNELLRKYENEIIHNRQ</sequence>
<accession>A0A818L271</accession>
<comment type="caution">
    <text evidence="2">The sequence shown here is derived from an EMBL/GenBank/DDBJ whole genome shotgun (WGS) entry which is preliminary data.</text>
</comment>
<proteinExistence type="predicted"/>
<evidence type="ECO:0000313" key="2">
    <source>
        <dbReference type="EMBL" id="CAF3565903.1"/>
    </source>
</evidence>
<organism evidence="2 3">
    <name type="scientific">Rotaria sordida</name>
    <dbReference type="NCBI Taxonomy" id="392033"/>
    <lineage>
        <taxon>Eukaryota</taxon>
        <taxon>Metazoa</taxon>
        <taxon>Spiralia</taxon>
        <taxon>Gnathifera</taxon>
        <taxon>Rotifera</taxon>
        <taxon>Eurotatoria</taxon>
        <taxon>Bdelloidea</taxon>
        <taxon>Philodinida</taxon>
        <taxon>Philodinidae</taxon>
        <taxon>Rotaria</taxon>
    </lineage>
</organism>
<reference evidence="2" key="1">
    <citation type="submission" date="2021-02" db="EMBL/GenBank/DDBJ databases">
        <authorList>
            <person name="Nowell W R."/>
        </authorList>
    </citation>
    <scope>NUCLEOTIDE SEQUENCE</scope>
</reference>
<dbReference type="AlphaFoldDB" id="A0A818L271"/>
<dbReference type="Proteomes" id="UP000663874">
    <property type="component" value="Unassembled WGS sequence"/>
</dbReference>
<name>A0A818L271_9BILA</name>
<evidence type="ECO:0000256" key="1">
    <source>
        <dbReference type="SAM" id="MobiDB-lite"/>
    </source>
</evidence>
<feature type="region of interest" description="Disordered" evidence="1">
    <location>
        <begin position="127"/>
        <end position="149"/>
    </location>
</feature>
<feature type="compositionally biased region" description="Low complexity" evidence="1">
    <location>
        <begin position="130"/>
        <end position="149"/>
    </location>
</feature>
<dbReference type="EMBL" id="CAJOBE010000091">
    <property type="protein sequence ID" value="CAF3565903.1"/>
    <property type="molecule type" value="Genomic_DNA"/>
</dbReference>
<evidence type="ECO:0000313" key="3">
    <source>
        <dbReference type="Proteomes" id="UP000663874"/>
    </source>
</evidence>
<gene>
    <name evidence="2" type="ORF">FNK824_LOCUS1693</name>
</gene>